<protein>
    <recommendedName>
        <fullName evidence="2">HECT-type E3 ubiquitin transferase</fullName>
        <ecNumber evidence="2">2.3.2.26</ecNumber>
    </recommendedName>
</protein>
<dbReference type="Pfam" id="PF16558">
    <property type="entry name" value="AZUL"/>
    <property type="match status" value="1"/>
</dbReference>
<keyword evidence="9" id="KW-1185">Reference proteome</keyword>
<feature type="compositionally biased region" description="Polar residues" evidence="6">
    <location>
        <begin position="360"/>
        <end position="373"/>
    </location>
</feature>
<dbReference type="Gene3D" id="6.10.130.10">
    <property type="entry name" value="Ubiquitin-protein ligase E3A, N-terminal zinc-binding domain (AZUL)"/>
    <property type="match status" value="1"/>
</dbReference>
<sequence>MLHLCNAPAASSFNCVVLASPTKVALYQAFCPYRLGKSRDPIFCWRREQSNPQLANQTSINPRVPHLLTLPPDSASPAGKSTPPARRGIRPSKPYFLMSSTDTMDAASLQLPATIIPTLPQEFATVPASAPAIIKDNCIYIHAPNKIQSVVEDERRRNFQALVRRYMNQLLYGCERENCNTPTCYSSRKCLPRTSSASRRLTLLSARIMACTLASDADPLKALCPGKPIVPSLEAQKNTVQFVDQLDEDEKENRPYDDDRAKARPGRPRQKEVGLVTDKGLKDPRSFTQQLFNTVAMKMVEWIALPPPSNRTFSFSSQNSEVDDNKEMTLPSPQEPPKLKFPLSAMDVMDTGRLNKDSEPVTQSRHQEIIQQQTKKRVQSRRDVTPTPHSNAKAKRNSAILPIISPPQLPPLGIPHQPPLVGRRNTLAAQLTPTRGEKDSSSLWESAQPVTPPQCLKILDEDICKALMDMCTNSKSSTVERRVAKQFTKQSIFYVFSSPEAVLSSFGGIGSEDIIGFDPKSITRSLDSLYSRSWGEAHTKQSMWAGLAYVFAKPGKGMSDRDAAGLIILSLHVLSRGLVQDDEVFRLVTELRASGTVTSNQGVTPDIGFDDELAERLTKRVLKAISFRKARPGDSTISYVQQYLRKCEQINRADINAKIAAEFGPNMIGQVNTGYLRGGTGLARCLLEWTRSVFIRSWDGYEIVRRDSLAGSCIEVFELLYSDYASYGLFQELFETKSIGERISPYIWPVDWYNGVTPLPSPSDIHLLNHPYLFPVSYRVTYLRAINLDTMKKAYENAIANIRMAAQMGELTKAGFQFLSSRIDVATSIYFVLGIRRSNLLEDALNQLLHREHRELLRPLKIKFQEGEEGVDQGGVQQEFFSLLIQDILKPEYGMFSTDERTRLSWFWECSFEGPQKFELTGLVVGLAVYNGITLPVNFPKALYVKLLGGTPTLDDIDDYWPELARGLKQLLSWEDGDVEDVFMRTYEYSYSLFGEVRSINMLDAKEKGPEFLPRPIPSVKPKRIRVKEAVKKPPPFGDQWLPSTLLPIDPDARDPWLGLSELMDVLEDEHERSVERLRRLQSGETRYHVTYHDLNTGVTADGDGGSNTSDDGDVEGGAEASAESAEPEENTSSNYPGPPPAWVEVSNASQIKLPSDDGNDWEERSTVYSPTASSVDEREVGMIEPTPLDLEDYQVVVDNVHPAVDSVELSTSSSSSESPVQESTASSGGTAASSVHSDDASISQIGTAPEKPGLPALQLEIVEEEPKEAPATFEKPPEEPSEAPLVTNANREEFVKDYISWLTDRSIRRHYAAFARGFFSINTPRSLSLFSPASLQALIEGQPDEPIDVAALEAVCKYEDGYHAGHKVIHDFWHVVRGFSEEKKRLLLEFVTSSARVPIGGLGNVVFYIVRNGEDTERLPTSLTCFGRLLLPEYANRRKLKKKLELALENSKGFGSP</sequence>
<feature type="region of interest" description="Disordered" evidence="6">
    <location>
        <begin position="1267"/>
        <end position="1289"/>
    </location>
</feature>
<dbReference type="OrthoDB" id="5981550at2759"/>
<evidence type="ECO:0000256" key="6">
    <source>
        <dbReference type="SAM" id="MobiDB-lite"/>
    </source>
</evidence>
<dbReference type="InterPro" id="IPR000569">
    <property type="entry name" value="HECT_dom"/>
</dbReference>
<dbReference type="PROSITE" id="PS50237">
    <property type="entry name" value="HECT"/>
    <property type="match status" value="1"/>
</dbReference>
<evidence type="ECO:0000256" key="2">
    <source>
        <dbReference type="ARBA" id="ARBA00012485"/>
    </source>
</evidence>
<dbReference type="Gene3D" id="3.30.2410.10">
    <property type="entry name" value="Hect, E3 ligase catalytic domain"/>
    <property type="match status" value="1"/>
</dbReference>
<evidence type="ECO:0000313" key="9">
    <source>
        <dbReference type="Proteomes" id="UP000326924"/>
    </source>
</evidence>
<evidence type="ECO:0000313" key="8">
    <source>
        <dbReference type="EMBL" id="KAA8909673.1"/>
    </source>
</evidence>
<dbReference type="Proteomes" id="UP000326924">
    <property type="component" value="Unassembled WGS sequence"/>
</dbReference>
<feature type="region of interest" description="Disordered" evidence="6">
    <location>
        <begin position="314"/>
        <end position="339"/>
    </location>
</feature>
<dbReference type="InterPro" id="IPR042556">
    <property type="entry name" value="AZUL_sf"/>
</dbReference>
<keyword evidence="3" id="KW-0808">Transferase</keyword>
<dbReference type="PANTHER" id="PTHR45700">
    <property type="entry name" value="UBIQUITIN-PROTEIN LIGASE E3C"/>
    <property type="match status" value="1"/>
</dbReference>
<feature type="region of interest" description="Disordered" evidence="6">
    <location>
        <begin position="70"/>
        <end position="92"/>
    </location>
</feature>
<dbReference type="EMBL" id="VXIS01000055">
    <property type="protein sequence ID" value="KAA8909673.1"/>
    <property type="molecule type" value="Genomic_DNA"/>
</dbReference>
<dbReference type="SMART" id="SM00119">
    <property type="entry name" value="HECTc"/>
    <property type="match status" value="1"/>
</dbReference>
<dbReference type="GO" id="GO:0061630">
    <property type="term" value="F:ubiquitin protein ligase activity"/>
    <property type="evidence" value="ECO:0007669"/>
    <property type="project" value="UniProtKB-EC"/>
</dbReference>
<dbReference type="SUPFAM" id="SSF56204">
    <property type="entry name" value="Hect, E3 ligase catalytic domain"/>
    <property type="match status" value="1"/>
</dbReference>
<proteinExistence type="predicted"/>
<keyword evidence="4 5" id="KW-0833">Ubl conjugation pathway</keyword>
<dbReference type="Pfam" id="PF00632">
    <property type="entry name" value="HECT"/>
    <property type="match status" value="2"/>
</dbReference>
<dbReference type="GO" id="GO:0000209">
    <property type="term" value="P:protein polyubiquitination"/>
    <property type="evidence" value="ECO:0007669"/>
    <property type="project" value="InterPro"/>
</dbReference>
<dbReference type="FunFam" id="3.30.2410.10:FF:000003">
    <property type="entry name" value="probable E3 ubiquitin-protein ligase HERC4 isoform X1"/>
    <property type="match status" value="1"/>
</dbReference>
<comment type="catalytic activity">
    <reaction evidence="1">
        <text>S-ubiquitinyl-[E2 ubiquitin-conjugating enzyme]-L-cysteine + [acceptor protein]-L-lysine = [E2 ubiquitin-conjugating enzyme]-L-cysteine + N(6)-ubiquitinyl-[acceptor protein]-L-lysine.</text>
        <dbReference type="EC" id="2.3.2.26"/>
    </reaction>
</comment>
<dbReference type="EC" id="2.3.2.26" evidence="2"/>
<feature type="compositionally biased region" description="Basic and acidic residues" evidence="6">
    <location>
        <begin position="251"/>
        <end position="262"/>
    </location>
</feature>
<feature type="active site" description="Glycyl thioester intermediate" evidence="5">
    <location>
        <position position="1426"/>
    </location>
</feature>
<feature type="region of interest" description="Disordered" evidence="6">
    <location>
        <begin position="1207"/>
        <end position="1255"/>
    </location>
</feature>
<name>A0A5J5F1H7_9PEZI</name>
<evidence type="ECO:0000256" key="4">
    <source>
        <dbReference type="ARBA" id="ARBA00022786"/>
    </source>
</evidence>
<dbReference type="PANTHER" id="PTHR45700:SF8">
    <property type="entry name" value="HECT-TYPE E3 UBIQUITIN TRANSFERASE"/>
    <property type="match status" value="1"/>
</dbReference>
<accession>A0A5J5F1H7</accession>
<feature type="compositionally biased region" description="Low complexity" evidence="6">
    <location>
        <begin position="1207"/>
        <end position="1235"/>
    </location>
</feature>
<feature type="region of interest" description="Disordered" evidence="6">
    <location>
        <begin position="243"/>
        <end position="271"/>
    </location>
</feature>
<dbReference type="InterPro" id="IPR044611">
    <property type="entry name" value="E3A/B/C-like"/>
</dbReference>
<organism evidence="8 9">
    <name type="scientific">Sphaerosporella brunnea</name>
    <dbReference type="NCBI Taxonomy" id="1250544"/>
    <lineage>
        <taxon>Eukaryota</taxon>
        <taxon>Fungi</taxon>
        <taxon>Dikarya</taxon>
        <taxon>Ascomycota</taxon>
        <taxon>Pezizomycotina</taxon>
        <taxon>Pezizomycetes</taxon>
        <taxon>Pezizales</taxon>
        <taxon>Pyronemataceae</taxon>
        <taxon>Sphaerosporella</taxon>
    </lineage>
</organism>
<feature type="region of interest" description="Disordered" evidence="6">
    <location>
        <begin position="356"/>
        <end position="394"/>
    </location>
</feature>
<comment type="caution">
    <text evidence="8">The sequence shown here is derived from an EMBL/GenBank/DDBJ whole genome shotgun (WGS) entry which is preliminary data.</text>
</comment>
<dbReference type="InParanoid" id="A0A5J5F1H7"/>
<feature type="domain" description="HECT" evidence="7">
    <location>
        <begin position="852"/>
        <end position="1458"/>
    </location>
</feature>
<dbReference type="InterPro" id="IPR032353">
    <property type="entry name" value="AZUL"/>
</dbReference>
<reference evidence="8 9" key="1">
    <citation type="submission" date="2019-09" db="EMBL/GenBank/DDBJ databases">
        <title>Draft genome of the ectomycorrhizal ascomycete Sphaerosporella brunnea.</title>
        <authorList>
            <consortium name="DOE Joint Genome Institute"/>
            <person name="Benucci G.M."/>
            <person name="Marozzi G."/>
            <person name="Antonielli L."/>
            <person name="Sanchez S."/>
            <person name="Marco P."/>
            <person name="Wang X."/>
            <person name="Falini L.B."/>
            <person name="Barry K."/>
            <person name="Haridas S."/>
            <person name="Lipzen A."/>
            <person name="Labutti K."/>
            <person name="Grigoriev I.V."/>
            <person name="Murat C."/>
            <person name="Martin F."/>
            <person name="Albertini E."/>
            <person name="Donnini D."/>
            <person name="Bonito G."/>
        </authorList>
    </citation>
    <scope>NUCLEOTIDE SEQUENCE [LARGE SCALE GENOMIC DNA]</scope>
    <source>
        <strain evidence="8 9">Sb_GMNB300</strain>
    </source>
</reference>
<gene>
    <name evidence="8" type="ORF">FN846DRAFT_941797</name>
</gene>
<evidence type="ECO:0000256" key="1">
    <source>
        <dbReference type="ARBA" id="ARBA00000885"/>
    </source>
</evidence>
<dbReference type="Gene3D" id="3.90.1750.10">
    <property type="entry name" value="Hect, E3 ligase catalytic domains"/>
    <property type="match status" value="1"/>
</dbReference>
<evidence type="ECO:0000256" key="5">
    <source>
        <dbReference type="PROSITE-ProRule" id="PRU00104"/>
    </source>
</evidence>
<evidence type="ECO:0000256" key="3">
    <source>
        <dbReference type="ARBA" id="ARBA00022679"/>
    </source>
</evidence>
<dbReference type="InterPro" id="IPR035983">
    <property type="entry name" value="Hect_E3_ubiquitin_ligase"/>
</dbReference>
<evidence type="ECO:0000259" key="7">
    <source>
        <dbReference type="PROSITE" id="PS50237"/>
    </source>
</evidence>
<feature type="region of interest" description="Disordered" evidence="6">
    <location>
        <begin position="1092"/>
        <end position="1180"/>
    </location>
</feature>